<reference evidence="1 2" key="1">
    <citation type="journal article" date="2025" name="Microbiol. Resour. Announc.">
        <title>Draft genome sequences for Neonectria magnoliae and Neonectria punicea, canker pathogens of Liriodendron tulipifera and Acer saccharum in West Virginia.</title>
        <authorList>
            <person name="Petronek H.M."/>
            <person name="Kasson M.T."/>
            <person name="Metheny A.M."/>
            <person name="Stauder C.M."/>
            <person name="Lovett B."/>
            <person name="Lynch S.C."/>
            <person name="Garnas J.R."/>
            <person name="Kasson L.R."/>
            <person name="Stajich J.E."/>
        </authorList>
    </citation>
    <scope>NUCLEOTIDE SEQUENCE [LARGE SCALE GENOMIC DNA]</scope>
    <source>
        <strain evidence="1 2">NRRL 64651</strain>
    </source>
</reference>
<protein>
    <submittedName>
        <fullName evidence="1">Uncharacterized protein</fullName>
    </submittedName>
</protein>
<gene>
    <name evidence="1" type="ORF">QQZ08_010117</name>
</gene>
<dbReference type="InterPro" id="IPR029063">
    <property type="entry name" value="SAM-dependent_MTases_sf"/>
</dbReference>
<sequence length="168" mass="19427">MSPIQPSWILRDLKFEIGDCTREWIFKSDSIDYIHNQWLSESISNWNALFHQAFHDCKPSGWVENYETSSIITSDDNTVKEDSTLGQWGKIFIEGGERIRSIFTILEDGIQRKEMKEAGFVDIEEFDSKCPTGGWAKDPVLKEMGQRTQFRLERDTEGLVLFMAHTLG</sequence>
<dbReference type="SUPFAM" id="SSF53335">
    <property type="entry name" value="S-adenosyl-L-methionine-dependent methyltransferases"/>
    <property type="match status" value="1"/>
</dbReference>
<comment type="caution">
    <text evidence="1">The sequence shown here is derived from an EMBL/GenBank/DDBJ whole genome shotgun (WGS) entry which is preliminary data.</text>
</comment>
<dbReference type="Proteomes" id="UP001498421">
    <property type="component" value="Unassembled WGS sequence"/>
</dbReference>
<evidence type="ECO:0000313" key="1">
    <source>
        <dbReference type="EMBL" id="KAK7421113.1"/>
    </source>
</evidence>
<name>A0ABR1HK55_9HYPO</name>
<organism evidence="1 2">
    <name type="scientific">Neonectria magnoliae</name>
    <dbReference type="NCBI Taxonomy" id="2732573"/>
    <lineage>
        <taxon>Eukaryota</taxon>
        <taxon>Fungi</taxon>
        <taxon>Dikarya</taxon>
        <taxon>Ascomycota</taxon>
        <taxon>Pezizomycotina</taxon>
        <taxon>Sordariomycetes</taxon>
        <taxon>Hypocreomycetidae</taxon>
        <taxon>Hypocreales</taxon>
        <taxon>Nectriaceae</taxon>
        <taxon>Neonectria</taxon>
    </lineage>
</organism>
<accession>A0ABR1HK55</accession>
<evidence type="ECO:0000313" key="2">
    <source>
        <dbReference type="Proteomes" id="UP001498421"/>
    </source>
</evidence>
<dbReference type="EMBL" id="JAZAVK010000125">
    <property type="protein sequence ID" value="KAK7421113.1"/>
    <property type="molecule type" value="Genomic_DNA"/>
</dbReference>
<keyword evidence="2" id="KW-1185">Reference proteome</keyword>
<proteinExistence type="predicted"/>
<dbReference type="Gene3D" id="3.40.50.150">
    <property type="entry name" value="Vaccinia Virus protein VP39"/>
    <property type="match status" value="1"/>
</dbReference>